<dbReference type="GO" id="GO:0004113">
    <property type="term" value="F:2',3'-cyclic-nucleotide 3'-phosphodiesterase activity"/>
    <property type="evidence" value="ECO:0007669"/>
    <property type="project" value="InterPro"/>
</dbReference>
<dbReference type="KEGG" id="dba:Dbac_2055"/>
<protein>
    <recommendedName>
        <fullName evidence="2">RNA 2',3'-cyclic phosphodiesterase</fullName>
        <shortName evidence="2">RNA 2',3'-CPDase</shortName>
        <ecNumber evidence="2">3.1.4.58</ecNumber>
    </recommendedName>
</protein>
<keyword evidence="4" id="KW-0436">Ligase</keyword>
<sequence>MRLFIGIPLPGEYAQIIGRIQEAWKKRLTSKMSWVRPDLAHVTLKFLGEVDEDRVVAIVQAMREAARGSFEMQGGAGGFFPPKGAPRVIWVGLRQGREECAAYFEELDGGLAQAGFVAESKPFAAHLTVARVKAAMRSDDWSGLLVDLKRDWPAFTVSHVVLWQSILKSSGPEYRRVAEVGLEK</sequence>
<comment type="similarity">
    <text evidence="2">Belongs to the 2H phosphoesterase superfamily. ThpR family.</text>
</comment>
<feature type="short sequence motif" description="HXTX 2" evidence="2">
    <location>
        <begin position="126"/>
        <end position="129"/>
    </location>
</feature>
<evidence type="ECO:0000256" key="2">
    <source>
        <dbReference type="HAMAP-Rule" id="MF_01940"/>
    </source>
</evidence>
<evidence type="ECO:0000313" key="5">
    <source>
        <dbReference type="Proteomes" id="UP000002216"/>
    </source>
</evidence>
<dbReference type="EC" id="3.1.4.58" evidence="2"/>
<dbReference type="GO" id="GO:0016874">
    <property type="term" value="F:ligase activity"/>
    <property type="evidence" value="ECO:0007669"/>
    <property type="project" value="UniProtKB-KW"/>
</dbReference>
<name>C7LNR7_DESBD</name>
<dbReference type="RefSeq" id="WP_015774232.1">
    <property type="nucleotide sequence ID" value="NC_013173.1"/>
</dbReference>
<dbReference type="EMBL" id="CP001629">
    <property type="protein sequence ID" value="ACU90141.1"/>
    <property type="molecule type" value="Genomic_DNA"/>
</dbReference>
<feature type="active site" description="Proton donor" evidence="2">
    <location>
        <position position="41"/>
    </location>
</feature>
<dbReference type="InterPro" id="IPR004175">
    <property type="entry name" value="RNA_CPDase"/>
</dbReference>
<evidence type="ECO:0000259" key="3">
    <source>
        <dbReference type="Pfam" id="PF02834"/>
    </source>
</evidence>
<proteinExistence type="inferred from homology"/>
<dbReference type="Pfam" id="PF02834">
    <property type="entry name" value="LigT_PEase"/>
    <property type="match status" value="2"/>
</dbReference>
<dbReference type="STRING" id="525897.Dbac_2055"/>
<dbReference type="PANTHER" id="PTHR35561:SF1">
    <property type="entry name" value="RNA 2',3'-CYCLIC PHOSPHODIESTERASE"/>
    <property type="match status" value="1"/>
</dbReference>
<organism evidence="4 5">
    <name type="scientific">Desulfomicrobium baculatum (strain DSM 4028 / VKM B-1378 / X)</name>
    <name type="common">Desulfovibrio baculatus</name>
    <dbReference type="NCBI Taxonomy" id="525897"/>
    <lineage>
        <taxon>Bacteria</taxon>
        <taxon>Pseudomonadati</taxon>
        <taxon>Thermodesulfobacteriota</taxon>
        <taxon>Desulfovibrionia</taxon>
        <taxon>Desulfovibrionales</taxon>
        <taxon>Desulfomicrobiaceae</taxon>
        <taxon>Desulfomicrobium</taxon>
    </lineage>
</organism>
<dbReference type="GO" id="GO:0008664">
    <property type="term" value="F:RNA 2',3'-cyclic 3'-phosphodiesterase activity"/>
    <property type="evidence" value="ECO:0007669"/>
    <property type="project" value="UniProtKB-EC"/>
</dbReference>
<evidence type="ECO:0000256" key="1">
    <source>
        <dbReference type="ARBA" id="ARBA00022801"/>
    </source>
</evidence>
<dbReference type="eggNOG" id="COG1514">
    <property type="taxonomic scope" value="Bacteria"/>
</dbReference>
<reference evidence="4 5" key="1">
    <citation type="journal article" date="2009" name="Stand. Genomic Sci.">
        <title>Complete genome sequence of Desulfomicrobium baculatum type strain (X).</title>
        <authorList>
            <person name="Copeland A."/>
            <person name="Spring S."/>
            <person name="Goker M."/>
            <person name="Schneider S."/>
            <person name="Lapidus A."/>
            <person name="Del Rio T.G."/>
            <person name="Tice H."/>
            <person name="Cheng J.F."/>
            <person name="Chen F."/>
            <person name="Nolan M."/>
            <person name="Bruce D."/>
            <person name="Goodwin L."/>
            <person name="Pitluck S."/>
            <person name="Ivanova N."/>
            <person name="Mavrommatis K."/>
            <person name="Ovchinnikova G."/>
            <person name="Pati A."/>
            <person name="Chen A."/>
            <person name="Palaniappan K."/>
            <person name="Land M."/>
            <person name="Hauser L."/>
            <person name="Chang Y.J."/>
            <person name="Jeffries C.C."/>
            <person name="Meincke L."/>
            <person name="Sims D."/>
            <person name="Brettin T."/>
            <person name="Detter J.C."/>
            <person name="Han C."/>
            <person name="Chain P."/>
            <person name="Bristow J."/>
            <person name="Eisen J.A."/>
            <person name="Markowitz V."/>
            <person name="Hugenholtz P."/>
            <person name="Kyrpides N.C."/>
            <person name="Klenk H.P."/>
            <person name="Lucas S."/>
        </authorList>
    </citation>
    <scope>NUCLEOTIDE SEQUENCE [LARGE SCALE GENOMIC DNA]</scope>
    <source>
        <strain evidence="5">DSM 4028 / VKM B-1378 / X</strain>
    </source>
</reference>
<feature type="active site" description="Proton acceptor" evidence="2">
    <location>
        <position position="126"/>
    </location>
</feature>
<comment type="catalytic activity">
    <reaction evidence="2">
        <text>a 3'-end 2',3'-cyclophospho-ribonucleotide-RNA + H2O = a 3'-end 2'-phospho-ribonucleotide-RNA + H(+)</text>
        <dbReference type="Rhea" id="RHEA:11828"/>
        <dbReference type="Rhea" id="RHEA-COMP:10464"/>
        <dbReference type="Rhea" id="RHEA-COMP:17353"/>
        <dbReference type="ChEBI" id="CHEBI:15377"/>
        <dbReference type="ChEBI" id="CHEBI:15378"/>
        <dbReference type="ChEBI" id="CHEBI:83064"/>
        <dbReference type="ChEBI" id="CHEBI:173113"/>
        <dbReference type="EC" id="3.1.4.58"/>
    </reaction>
</comment>
<dbReference type="Proteomes" id="UP000002216">
    <property type="component" value="Chromosome"/>
</dbReference>
<feature type="domain" description="Phosphoesterase HXTX" evidence="3">
    <location>
        <begin position="7"/>
        <end position="90"/>
    </location>
</feature>
<dbReference type="HOGENOM" id="CLU_081251_0_1_7"/>
<comment type="function">
    <text evidence="2">Hydrolyzes RNA 2',3'-cyclic phosphodiester to an RNA 2'-phosphomonoester.</text>
</comment>
<gene>
    <name evidence="4" type="ordered locus">Dbac_2055</name>
</gene>
<dbReference type="InterPro" id="IPR009097">
    <property type="entry name" value="Cyclic_Pdiesterase"/>
</dbReference>
<accession>C7LNR7</accession>
<keyword evidence="5" id="KW-1185">Reference proteome</keyword>
<dbReference type="SUPFAM" id="SSF55144">
    <property type="entry name" value="LigT-like"/>
    <property type="match status" value="1"/>
</dbReference>
<dbReference type="OrthoDB" id="9793819at2"/>
<feature type="short sequence motif" description="HXTX 1" evidence="2">
    <location>
        <begin position="41"/>
        <end position="44"/>
    </location>
</feature>
<keyword evidence="1 2" id="KW-0378">Hydrolase</keyword>
<dbReference type="Gene3D" id="3.90.1140.10">
    <property type="entry name" value="Cyclic phosphodiesterase"/>
    <property type="match status" value="1"/>
</dbReference>
<evidence type="ECO:0000313" key="4">
    <source>
        <dbReference type="EMBL" id="ACU90141.1"/>
    </source>
</evidence>
<feature type="domain" description="Phosphoesterase HXTX" evidence="3">
    <location>
        <begin position="95"/>
        <end position="173"/>
    </location>
</feature>
<dbReference type="AlphaFoldDB" id="C7LNR7"/>
<dbReference type="NCBIfam" id="TIGR02258">
    <property type="entry name" value="2_5_ligase"/>
    <property type="match status" value="1"/>
</dbReference>
<dbReference type="PANTHER" id="PTHR35561">
    <property type="entry name" value="RNA 2',3'-CYCLIC PHOSPHODIESTERASE"/>
    <property type="match status" value="1"/>
</dbReference>
<dbReference type="InterPro" id="IPR014051">
    <property type="entry name" value="Phosphoesterase_HXTX"/>
</dbReference>
<dbReference type="HAMAP" id="MF_01940">
    <property type="entry name" value="RNA_CPDase"/>
    <property type="match status" value="1"/>
</dbReference>